<sequence length="95" mass="10189">MFAMRNSKPTQWVAAVVVGKTSLMAVAVGPAGKKTSVSVPSPASDTIALWIVREKTGADALMVAKKNSTMFERAYFFFRAWIVKVGGDSAAIDHL</sequence>
<name>A0A914VAH0_9BILA</name>
<keyword evidence="1" id="KW-1185">Reference proteome</keyword>
<organism evidence="1 2">
    <name type="scientific">Plectus sambesii</name>
    <dbReference type="NCBI Taxonomy" id="2011161"/>
    <lineage>
        <taxon>Eukaryota</taxon>
        <taxon>Metazoa</taxon>
        <taxon>Ecdysozoa</taxon>
        <taxon>Nematoda</taxon>
        <taxon>Chromadorea</taxon>
        <taxon>Plectida</taxon>
        <taxon>Plectina</taxon>
        <taxon>Plectoidea</taxon>
        <taxon>Plectidae</taxon>
        <taxon>Plectus</taxon>
    </lineage>
</organism>
<dbReference type="AlphaFoldDB" id="A0A914VAH0"/>
<evidence type="ECO:0000313" key="1">
    <source>
        <dbReference type="Proteomes" id="UP000887566"/>
    </source>
</evidence>
<dbReference type="Proteomes" id="UP000887566">
    <property type="component" value="Unplaced"/>
</dbReference>
<protein>
    <submittedName>
        <fullName evidence="2">Uncharacterized protein</fullName>
    </submittedName>
</protein>
<proteinExistence type="predicted"/>
<evidence type="ECO:0000313" key="2">
    <source>
        <dbReference type="WBParaSite" id="PSAMB.scaffold173size69370.g2864.t1"/>
    </source>
</evidence>
<dbReference type="WBParaSite" id="PSAMB.scaffold173size69370.g2864.t1">
    <property type="protein sequence ID" value="PSAMB.scaffold173size69370.g2864.t1"/>
    <property type="gene ID" value="PSAMB.scaffold173size69370.g2864"/>
</dbReference>
<accession>A0A914VAH0</accession>
<reference evidence="2" key="1">
    <citation type="submission" date="2022-11" db="UniProtKB">
        <authorList>
            <consortium name="WormBaseParasite"/>
        </authorList>
    </citation>
    <scope>IDENTIFICATION</scope>
</reference>